<dbReference type="STRING" id="1802519.A2961_04155"/>
<dbReference type="AlphaFoldDB" id="A0A1F8BBU4"/>
<accession>A0A1F8BBU4</accession>
<comment type="caution">
    <text evidence="1">The sequence shown here is derived from an EMBL/GenBank/DDBJ whole genome shotgun (WGS) entry which is preliminary data.</text>
</comment>
<evidence type="ECO:0000313" key="2">
    <source>
        <dbReference type="Proteomes" id="UP000177082"/>
    </source>
</evidence>
<dbReference type="EMBL" id="MGHF01000037">
    <property type="protein sequence ID" value="OGM61512.1"/>
    <property type="molecule type" value="Genomic_DNA"/>
</dbReference>
<gene>
    <name evidence="1" type="ORF">A2961_04155</name>
</gene>
<evidence type="ECO:0000313" key="1">
    <source>
        <dbReference type="EMBL" id="OGM61512.1"/>
    </source>
</evidence>
<protein>
    <submittedName>
        <fullName evidence="1">Uncharacterized protein</fullName>
    </submittedName>
</protein>
<sequence length="140" mass="16608">MFRLSYGKRPIVEESQITSAGICVRNFLADIKQDNLDLNKEDDIKELISRVEMGTTFNLKQEKWGEVEYSEPNSVKMTYTRSNLGRGFIFWFICNLCGRRVRYLYFPPNSQILACRRCHKLAYEKQNDSKSIRHLNRLFR</sequence>
<proteinExistence type="predicted"/>
<reference evidence="1 2" key="1">
    <citation type="journal article" date="2016" name="Nat. Commun.">
        <title>Thousands of microbial genomes shed light on interconnected biogeochemical processes in an aquifer system.</title>
        <authorList>
            <person name="Anantharaman K."/>
            <person name="Brown C.T."/>
            <person name="Hug L.A."/>
            <person name="Sharon I."/>
            <person name="Castelle C.J."/>
            <person name="Probst A.J."/>
            <person name="Thomas B.C."/>
            <person name="Singh A."/>
            <person name="Wilkins M.J."/>
            <person name="Karaoz U."/>
            <person name="Brodie E.L."/>
            <person name="Williams K.H."/>
            <person name="Hubbard S.S."/>
            <person name="Banfield J.F."/>
        </authorList>
    </citation>
    <scope>NUCLEOTIDE SEQUENCE [LARGE SCALE GENOMIC DNA]</scope>
</reference>
<dbReference type="Proteomes" id="UP000177082">
    <property type="component" value="Unassembled WGS sequence"/>
</dbReference>
<name>A0A1F8BBU4_9BACT</name>
<organism evidence="1 2">
    <name type="scientific">Candidatus Woesebacteria bacterium RIFCSPLOWO2_01_FULL_39_21</name>
    <dbReference type="NCBI Taxonomy" id="1802519"/>
    <lineage>
        <taxon>Bacteria</taxon>
        <taxon>Candidatus Woeseibacteriota</taxon>
    </lineage>
</organism>